<organism evidence="1 2">
    <name type="scientific">Funneliformis mosseae</name>
    <name type="common">Endomycorrhizal fungus</name>
    <name type="synonym">Glomus mosseae</name>
    <dbReference type="NCBI Taxonomy" id="27381"/>
    <lineage>
        <taxon>Eukaryota</taxon>
        <taxon>Fungi</taxon>
        <taxon>Fungi incertae sedis</taxon>
        <taxon>Mucoromycota</taxon>
        <taxon>Glomeromycotina</taxon>
        <taxon>Glomeromycetes</taxon>
        <taxon>Glomerales</taxon>
        <taxon>Glomeraceae</taxon>
        <taxon>Funneliformis</taxon>
    </lineage>
</organism>
<protein>
    <submittedName>
        <fullName evidence="1">6694_t:CDS:1</fullName>
    </submittedName>
</protein>
<dbReference type="AlphaFoldDB" id="A0A9N9DGQ1"/>
<accession>A0A9N9DGQ1</accession>
<gene>
    <name evidence="1" type="ORF">FMOSSE_LOCUS10658</name>
</gene>
<proteinExistence type="predicted"/>
<reference evidence="1" key="1">
    <citation type="submission" date="2021-06" db="EMBL/GenBank/DDBJ databases">
        <authorList>
            <person name="Kallberg Y."/>
            <person name="Tangrot J."/>
            <person name="Rosling A."/>
        </authorList>
    </citation>
    <scope>NUCLEOTIDE SEQUENCE</scope>
    <source>
        <strain evidence="1">87-6 pot B 2015</strain>
    </source>
</reference>
<evidence type="ECO:0000313" key="2">
    <source>
        <dbReference type="Proteomes" id="UP000789375"/>
    </source>
</evidence>
<name>A0A9N9DGQ1_FUNMO</name>
<keyword evidence="2" id="KW-1185">Reference proteome</keyword>
<dbReference type="EMBL" id="CAJVPP010003663">
    <property type="protein sequence ID" value="CAG8634450.1"/>
    <property type="molecule type" value="Genomic_DNA"/>
</dbReference>
<comment type="caution">
    <text evidence="1">The sequence shown here is derived from an EMBL/GenBank/DDBJ whole genome shotgun (WGS) entry which is preliminary data.</text>
</comment>
<evidence type="ECO:0000313" key="1">
    <source>
        <dbReference type="EMBL" id="CAG8634450.1"/>
    </source>
</evidence>
<sequence length="73" mass="8627">MLDDETDEDGIDINEIKIGNNINEIEIFCYGILRQDKNLVADYYLKVKRCNNIANFSEKRLKNKFIDRLTLEN</sequence>
<dbReference type="Proteomes" id="UP000789375">
    <property type="component" value="Unassembled WGS sequence"/>
</dbReference>